<reference evidence="2" key="2">
    <citation type="submission" date="2019-10" db="EMBL/GenBank/DDBJ databases">
        <title>A de novo genome assembly of a pear dwarfing rootstock.</title>
        <authorList>
            <person name="Wang F."/>
            <person name="Wang J."/>
            <person name="Li S."/>
            <person name="Zhang Y."/>
            <person name="Fang M."/>
            <person name="Ma L."/>
            <person name="Zhao Y."/>
            <person name="Jiang S."/>
        </authorList>
    </citation>
    <scope>NUCLEOTIDE SEQUENCE [LARGE SCALE GENOMIC DNA]</scope>
</reference>
<evidence type="ECO:0000313" key="1">
    <source>
        <dbReference type="EMBL" id="KAB2597196.1"/>
    </source>
</evidence>
<reference evidence="1 2" key="1">
    <citation type="submission" date="2019-09" db="EMBL/GenBank/DDBJ databases">
        <authorList>
            <person name="Ou C."/>
        </authorList>
    </citation>
    <scope>NUCLEOTIDE SEQUENCE [LARGE SCALE GENOMIC DNA]</scope>
    <source>
        <strain evidence="1">S2</strain>
        <tissue evidence="1">Leaf</tissue>
    </source>
</reference>
<organism evidence="1 2">
    <name type="scientific">Pyrus ussuriensis x Pyrus communis</name>
    <dbReference type="NCBI Taxonomy" id="2448454"/>
    <lineage>
        <taxon>Eukaryota</taxon>
        <taxon>Viridiplantae</taxon>
        <taxon>Streptophyta</taxon>
        <taxon>Embryophyta</taxon>
        <taxon>Tracheophyta</taxon>
        <taxon>Spermatophyta</taxon>
        <taxon>Magnoliopsida</taxon>
        <taxon>eudicotyledons</taxon>
        <taxon>Gunneridae</taxon>
        <taxon>Pentapetalae</taxon>
        <taxon>rosids</taxon>
        <taxon>fabids</taxon>
        <taxon>Rosales</taxon>
        <taxon>Rosaceae</taxon>
        <taxon>Amygdaloideae</taxon>
        <taxon>Maleae</taxon>
        <taxon>Pyrus</taxon>
    </lineage>
</organism>
<comment type="caution">
    <text evidence="1">The sequence shown here is derived from an EMBL/GenBank/DDBJ whole genome shotgun (WGS) entry which is preliminary data.</text>
</comment>
<sequence length="115" mass="13615">MTDSGARSLKRMKGESSEKELMRIQKWDMHNKFMHDVRVLVLDKCGLDWESWKAVLKEIKTHLVDEFEPNWDIHQSDPNLMKCIDNISKSLFRKWKFNVECDAELNRIPEPPAAE</sequence>
<evidence type="ECO:0000313" key="2">
    <source>
        <dbReference type="Proteomes" id="UP000327157"/>
    </source>
</evidence>
<dbReference type="Proteomes" id="UP000327157">
    <property type="component" value="Chromosome 1"/>
</dbReference>
<gene>
    <name evidence="1" type="ORF">D8674_000116</name>
</gene>
<protein>
    <submittedName>
        <fullName evidence="1">Uncharacterized protein</fullName>
    </submittedName>
</protein>
<keyword evidence="2" id="KW-1185">Reference proteome</keyword>
<reference evidence="1 2" key="3">
    <citation type="submission" date="2019-11" db="EMBL/GenBank/DDBJ databases">
        <title>A de novo genome assembly of a pear dwarfing rootstock.</title>
        <authorList>
            <person name="Wang F."/>
            <person name="Wang J."/>
            <person name="Li S."/>
            <person name="Zhang Y."/>
            <person name="Fang M."/>
            <person name="Ma L."/>
            <person name="Zhao Y."/>
            <person name="Jiang S."/>
        </authorList>
    </citation>
    <scope>NUCLEOTIDE SEQUENCE [LARGE SCALE GENOMIC DNA]</scope>
    <source>
        <strain evidence="1">S2</strain>
        <tissue evidence="1">Leaf</tissue>
    </source>
</reference>
<dbReference type="AlphaFoldDB" id="A0A5N5F2F5"/>
<proteinExistence type="predicted"/>
<dbReference type="EMBL" id="SMOL01000768">
    <property type="protein sequence ID" value="KAB2597196.1"/>
    <property type="molecule type" value="Genomic_DNA"/>
</dbReference>
<name>A0A5N5F2F5_9ROSA</name>
<accession>A0A5N5F2F5</accession>